<protein>
    <submittedName>
        <fullName evidence="2">Putative lipoprotein</fullName>
    </submittedName>
</protein>
<dbReference type="InterPro" id="IPR009078">
    <property type="entry name" value="Ferritin-like_SF"/>
</dbReference>
<dbReference type="AlphaFoldDB" id="A0A0C2DIH4"/>
<dbReference type="SUPFAM" id="SSF47240">
    <property type="entry name" value="Ferritin-like"/>
    <property type="match status" value="1"/>
</dbReference>
<name>A0A0C2DIH4_9BACT</name>
<feature type="compositionally biased region" description="Polar residues" evidence="1">
    <location>
        <begin position="18"/>
        <end position="41"/>
    </location>
</feature>
<comment type="caution">
    <text evidence="2">The sequence shown here is derived from an EMBL/GenBank/DDBJ whole genome shotgun (WGS) entry which is preliminary data.</text>
</comment>
<gene>
    <name evidence="2" type="ORF">DB30_02753</name>
</gene>
<dbReference type="CDD" id="cd00657">
    <property type="entry name" value="Ferritin_like"/>
    <property type="match status" value="1"/>
</dbReference>
<keyword evidence="2" id="KW-0449">Lipoprotein</keyword>
<feature type="region of interest" description="Disordered" evidence="1">
    <location>
        <begin position="1"/>
        <end position="44"/>
    </location>
</feature>
<proteinExistence type="predicted"/>
<evidence type="ECO:0000313" key="2">
    <source>
        <dbReference type="EMBL" id="KIG19472.1"/>
    </source>
</evidence>
<accession>A0A0C2DIH4</accession>
<reference evidence="2 3" key="1">
    <citation type="submission" date="2014-12" db="EMBL/GenBank/DDBJ databases">
        <title>Genome assembly of Enhygromyxa salina DSM 15201.</title>
        <authorList>
            <person name="Sharma G."/>
            <person name="Subramanian S."/>
        </authorList>
    </citation>
    <scope>NUCLEOTIDE SEQUENCE [LARGE SCALE GENOMIC DNA]</scope>
    <source>
        <strain evidence="2 3">DSM 15201</strain>
    </source>
</reference>
<dbReference type="EMBL" id="JMCC02000002">
    <property type="protein sequence ID" value="KIG19472.1"/>
    <property type="molecule type" value="Genomic_DNA"/>
</dbReference>
<organism evidence="2 3">
    <name type="scientific">Enhygromyxa salina</name>
    <dbReference type="NCBI Taxonomy" id="215803"/>
    <lineage>
        <taxon>Bacteria</taxon>
        <taxon>Pseudomonadati</taxon>
        <taxon>Myxococcota</taxon>
        <taxon>Polyangia</taxon>
        <taxon>Nannocystales</taxon>
        <taxon>Nannocystaceae</taxon>
        <taxon>Enhygromyxa</taxon>
    </lineage>
</organism>
<evidence type="ECO:0000256" key="1">
    <source>
        <dbReference type="SAM" id="MobiDB-lite"/>
    </source>
</evidence>
<sequence length="467" mass="48230">MAGLTGCAVDVEDGGAEGQTTTSMGSGQPTDTDGGSESSDTGPVCEGGCEGAVEIAEGIVECSDGRINRVGGGTFDPAINAPGCAGTEDTLHCTSDADCSGEYTKCISATEFFEGFEATYCGCVSACATDSDCTDGRVCVPPGVLDGQPDWPTCMAVGCATNSDCGECGECGLGAFDDGCGWVQTIQCRTANDVCNTSDDCDPGADCFPHYDESWTCEYSGCAIGRPLLVEAQACTAAPCQRSDWAAPAPGFAGLAKDPQLAAHWAEIAALEHASVASFARFGSQLLALGAPARLLLACKRAALDEIEHARLAYGLASAYGGAWIGPGHLDLHGLVVEADWREVVRGLIVEACVGETLGVAEAMAAAEGASEGAVRQVLERIVADELRHAQLAWQSLEWLLTQASDDDRSWALALLERTIAAINFNGGTNEGFDRPAEGVLGGLRRAQVHRETSARVLAPLAQALAS</sequence>
<dbReference type="Proteomes" id="UP000031599">
    <property type="component" value="Unassembled WGS sequence"/>
</dbReference>
<evidence type="ECO:0000313" key="3">
    <source>
        <dbReference type="Proteomes" id="UP000031599"/>
    </source>
</evidence>